<sequence length="324" mass="36961">MQLRLGRRLDPQPLPPLGLPRRPEAGGGDRVAEEDRVSSLPDDLLLHILSRLGCAREAARTSVLAKRWRGLWTRLPELRFRNDVPLLSLEGLLAQVTRSELHLLHMETKVEMVMVEDISSLLRAASRFAPKSLSFKVWSFRLGDHEILELPCFDRTTSILLDLPITLAPPLTGEFTALQSLVLLSCEIDLGSLLPLCPSLRSLRYKGSFPFDVVTIHSTSLEELTVITVSDDDFIYHIDVMAPQLKEADFFLLMRERVLMSFSAPMVEKVSWQCVYRTNIWLKYICLHELGYDLSHGLRKLFLEIWCWVCLSSASFSIHCSNFR</sequence>
<evidence type="ECO:0000256" key="1">
    <source>
        <dbReference type="SAM" id="MobiDB-lite"/>
    </source>
</evidence>
<proteinExistence type="predicted"/>
<dbReference type="SUPFAM" id="SSF81383">
    <property type="entry name" value="F-box domain"/>
    <property type="match status" value="1"/>
</dbReference>
<keyword evidence="4" id="KW-1185">Reference proteome</keyword>
<dbReference type="PANTHER" id="PTHR34709">
    <property type="entry name" value="OS10G0396666 PROTEIN"/>
    <property type="match status" value="1"/>
</dbReference>
<feature type="non-terminal residue" evidence="3">
    <location>
        <position position="1"/>
    </location>
</feature>
<dbReference type="OrthoDB" id="690108at2759"/>
<evidence type="ECO:0000259" key="2">
    <source>
        <dbReference type="Pfam" id="PF00646"/>
    </source>
</evidence>
<evidence type="ECO:0000313" key="4">
    <source>
        <dbReference type="Proteomes" id="UP000324897"/>
    </source>
</evidence>
<dbReference type="InterPro" id="IPR001810">
    <property type="entry name" value="F-box_dom"/>
</dbReference>
<dbReference type="Gene3D" id="1.20.1280.50">
    <property type="match status" value="1"/>
</dbReference>
<dbReference type="Gramene" id="TVU18947">
    <property type="protein sequence ID" value="TVU18947"/>
    <property type="gene ID" value="EJB05_35069"/>
</dbReference>
<dbReference type="Pfam" id="PF00646">
    <property type="entry name" value="F-box"/>
    <property type="match status" value="1"/>
</dbReference>
<feature type="domain" description="F-box" evidence="2">
    <location>
        <begin position="38"/>
        <end position="77"/>
    </location>
</feature>
<protein>
    <recommendedName>
        <fullName evidence="2">F-box domain-containing protein</fullName>
    </recommendedName>
</protein>
<name>A0A5J9U644_9POAL</name>
<dbReference type="PANTHER" id="PTHR34709:SF75">
    <property type="entry name" value="FBD DOMAIN-CONTAINING PROTEIN"/>
    <property type="match status" value="1"/>
</dbReference>
<dbReference type="AlphaFoldDB" id="A0A5J9U644"/>
<dbReference type="InterPro" id="IPR036047">
    <property type="entry name" value="F-box-like_dom_sf"/>
</dbReference>
<dbReference type="EMBL" id="RWGY01000029">
    <property type="protein sequence ID" value="TVU18947.1"/>
    <property type="molecule type" value="Genomic_DNA"/>
</dbReference>
<reference evidence="3 4" key="1">
    <citation type="journal article" date="2019" name="Sci. Rep.">
        <title>A high-quality genome of Eragrostis curvula grass provides insights into Poaceae evolution and supports new strategies to enhance forage quality.</title>
        <authorList>
            <person name="Carballo J."/>
            <person name="Santos B.A.C.M."/>
            <person name="Zappacosta D."/>
            <person name="Garbus I."/>
            <person name="Selva J.P."/>
            <person name="Gallo C.A."/>
            <person name="Diaz A."/>
            <person name="Albertini E."/>
            <person name="Caccamo M."/>
            <person name="Echenique V."/>
        </authorList>
    </citation>
    <scope>NUCLEOTIDE SEQUENCE [LARGE SCALE GENOMIC DNA]</scope>
    <source>
        <strain evidence="4">cv. Victoria</strain>
        <tissue evidence="3">Leaf</tissue>
    </source>
</reference>
<accession>A0A5J9U644</accession>
<evidence type="ECO:0000313" key="3">
    <source>
        <dbReference type="EMBL" id="TVU18947.1"/>
    </source>
</evidence>
<organism evidence="3 4">
    <name type="scientific">Eragrostis curvula</name>
    <name type="common">weeping love grass</name>
    <dbReference type="NCBI Taxonomy" id="38414"/>
    <lineage>
        <taxon>Eukaryota</taxon>
        <taxon>Viridiplantae</taxon>
        <taxon>Streptophyta</taxon>
        <taxon>Embryophyta</taxon>
        <taxon>Tracheophyta</taxon>
        <taxon>Spermatophyta</taxon>
        <taxon>Magnoliopsida</taxon>
        <taxon>Liliopsida</taxon>
        <taxon>Poales</taxon>
        <taxon>Poaceae</taxon>
        <taxon>PACMAD clade</taxon>
        <taxon>Chloridoideae</taxon>
        <taxon>Eragrostideae</taxon>
        <taxon>Eragrostidinae</taxon>
        <taxon>Eragrostis</taxon>
    </lineage>
</organism>
<gene>
    <name evidence="3" type="ORF">EJB05_35069</name>
</gene>
<dbReference type="InterPro" id="IPR055312">
    <property type="entry name" value="FBL15-like"/>
</dbReference>
<dbReference type="Proteomes" id="UP000324897">
    <property type="component" value="Chromosome 7"/>
</dbReference>
<feature type="region of interest" description="Disordered" evidence="1">
    <location>
        <begin position="1"/>
        <end position="33"/>
    </location>
</feature>
<comment type="caution">
    <text evidence="3">The sequence shown here is derived from an EMBL/GenBank/DDBJ whole genome shotgun (WGS) entry which is preliminary data.</text>
</comment>